<accession>K8E7B3</accession>
<keyword evidence="1" id="KW-0472">Membrane</keyword>
<feature type="transmembrane region" description="Helical" evidence="1">
    <location>
        <begin position="62"/>
        <end position="87"/>
    </location>
</feature>
<dbReference type="STRING" id="1234679.BN424_3381"/>
<dbReference type="HOGENOM" id="CLU_107989_2_0_9"/>
<sequence>MKKAALITYEEQAKAYEAMSVLKQLGKTNSFGLKEVAVVQKSHDGTKFSIKDSLDYESGKRIATGSIIGMIVGILGGPLGVLCGWIVGDLAGMGINYVKSKKEITVFDKIAESLAPDEAGLLILMNETNEDLLNTMVVEKLDGKIERFDYEEVKKDVEMAKKHLS</sequence>
<dbReference type="EMBL" id="HE999757">
    <property type="protein sequence ID" value="CCO12802.2"/>
    <property type="molecule type" value="Genomic_DNA"/>
</dbReference>
<dbReference type="KEGG" id="cml:BN424_3381"/>
<keyword evidence="1" id="KW-0812">Transmembrane</keyword>
<keyword evidence="3" id="KW-1185">Reference proteome</keyword>
<proteinExistence type="predicted"/>
<dbReference type="OrthoDB" id="2365131at2"/>
<name>K8E7B3_CARML</name>
<evidence type="ECO:0008006" key="4">
    <source>
        <dbReference type="Google" id="ProtNLM"/>
    </source>
</evidence>
<evidence type="ECO:0000313" key="3">
    <source>
        <dbReference type="Proteomes" id="UP000000212"/>
    </source>
</evidence>
<protein>
    <recommendedName>
        <fullName evidence="4">DUF1269 domain-containing protein</fullName>
    </recommendedName>
</protein>
<dbReference type="Proteomes" id="UP000000212">
    <property type="component" value="Chromosome"/>
</dbReference>
<dbReference type="eggNOG" id="COG4803">
    <property type="taxonomic scope" value="Bacteria"/>
</dbReference>
<gene>
    <name evidence="2" type="ORF">BN424_3381</name>
</gene>
<evidence type="ECO:0000256" key="1">
    <source>
        <dbReference type="SAM" id="Phobius"/>
    </source>
</evidence>
<keyword evidence="1" id="KW-1133">Transmembrane helix</keyword>
<organism evidence="2 3">
    <name type="scientific">Carnobacterium maltaromaticum LMA28</name>
    <dbReference type="NCBI Taxonomy" id="1234679"/>
    <lineage>
        <taxon>Bacteria</taxon>
        <taxon>Bacillati</taxon>
        <taxon>Bacillota</taxon>
        <taxon>Bacilli</taxon>
        <taxon>Lactobacillales</taxon>
        <taxon>Carnobacteriaceae</taxon>
        <taxon>Carnobacterium</taxon>
    </lineage>
</organism>
<reference evidence="3" key="1">
    <citation type="journal article" date="2013" name="Genome Announc.">
        <title>Complete Chromosome Sequence of Carnobacterium maltaromaticum LMA 28.</title>
        <authorList>
            <person name="Cailliez-Grimal C."/>
            <person name="Chaillou S."/>
            <person name="Anba-Mondoloni J."/>
            <person name="Loux V."/>
            <person name="Afzal M.I."/>
            <person name="Rahman A."/>
            <person name="Kergourlay G."/>
            <person name="Champomier-Verges M.C."/>
            <person name="Zagorec M."/>
            <person name="Dalgaard P."/>
            <person name="Leisner J.J."/>
            <person name="Prevost H."/>
            <person name="Revol-Junelles A.M."/>
            <person name="Borges F."/>
        </authorList>
    </citation>
    <scope>NUCLEOTIDE SEQUENCE</scope>
    <source>
        <strain evidence="3">LMA28</strain>
    </source>
</reference>
<evidence type="ECO:0000313" key="2">
    <source>
        <dbReference type="EMBL" id="CCO12802.2"/>
    </source>
</evidence>
<dbReference type="AlphaFoldDB" id="K8E7B3"/>
<dbReference type="RefSeq" id="WP_015077744.1">
    <property type="nucleotide sequence ID" value="NC_019425.2"/>
</dbReference>